<dbReference type="PANTHER" id="PTHR34700:SF4">
    <property type="entry name" value="PHAGE-LIKE ELEMENT PBSX PROTEIN XKDP"/>
    <property type="match status" value="1"/>
</dbReference>
<dbReference type="Pfam" id="PF01476">
    <property type="entry name" value="LysM"/>
    <property type="match status" value="1"/>
</dbReference>
<dbReference type="InterPro" id="IPR036779">
    <property type="entry name" value="LysM_dom_sf"/>
</dbReference>
<evidence type="ECO:0000313" key="2">
    <source>
        <dbReference type="EMBL" id="PTE14804.1"/>
    </source>
</evidence>
<evidence type="ECO:0000259" key="1">
    <source>
        <dbReference type="PROSITE" id="PS51782"/>
    </source>
</evidence>
<reference evidence="2 3" key="1">
    <citation type="submission" date="2018-03" db="EMBL/GenBank/DDBJ databases">
        <title>Rhodobacter blasticus.</title>
        <authorList>
            <person name="Meyer T.E."/>
            <person name="Miller S."/>
            <person name="Lodha T."/>
            <person name="Gandham S."/>
            <person name="Chintalapati S."/>
            <person name="Chintalapati V.R."/>
        </authorList>
    </citation>
    <scope>NUCLEOTIDE SEQUENCE [LARGE SCALE GENOMIC DNA]</scope>
    <source>
        <strain evidence="2 3">DSM 2131</strain>
    </source>
</reference>
<feature type="domain" description="LysM" evidence="1">
    <location>
        <begin position="490"/>
        <end position="539"/>
    </location>
</feature>
<gene>
    <name evidence="2" type="ORF">C5F44_08360</name>
</gene>
<sequence>MADQGVQRFPVAVLIQQEDRLAVQADLRPGQHFEEFVQTAGPAGQHHHGVRVHEHHLLAFVHVLGDDKAGQVALADLGPDQVGGDHAEGGGAGGLGAAGHFAHQADIAGAIDQPPVVAGQHVAGVAGGFGMGGVAARAGAAENTDRMDGHEGRPSGKGLPFRVVSGFPCKGKPEWDGMAGRASYGASFAAGMATGAALAAVLVATYWGLTWRDNRAPQTEAAPAVADASPPAASPALPLAASLEGAPEGPVASGPAIGVWRVEQDGTATIAGTATPGAEVRVTLDGVTVARGTAGASGEFALLTTLPATPAPSLLTLVELHPDGREVPATQMVALGPIAGPSETSTTEAPPALLVSSEGATLLPPDPGTAPATGVTVETIAYAPGDVVQIGGAGQAGRQVRLYLDNALKAEVTVPAGGRWLAGLIGIAPGLYTLRADLTDATGKVAARFETPFRRETPEALAESARATPALAPVDGTEAAPAAGDPPPPVSVTVQPGNTLWAIAKGQWGDGVLYVQVFEANRDRIRDPDLIYPGQVFVLPSAP</sequence>
<dbReference type="InterPro" id="IPR041498">
    <property type="entry name" value="Big_6"/>
</dbReference>
<dbReference type="CDD" id="cd00118">
    <property type="entry name" value="LysM"/>
    <property type="match status" value="1"/>
</dbReference>
<dbReference type="Gene3D" id="3.10.350.10">
    <property type="entry name" value="LysM domain"/>
    <property type="match status" value="1"/>
</dbReference>
<comment type="caution">
    <text evidence="2">The sequence shown here is derived from an EMBL/GenBank/DDBJ whole genome shotgun (WGS) entry which is preliminary data.</text>
</comment>
<dbReference type="PANTHER" id="PTHR34700">
    <property type="entry name" value="POTASSIUM BINDING PROTEIN KBP"/>
    <property type="match status" value="1"/>
</dbReference>
<dbReference type="EMBL" id="PZKE01000006">
    <property type="protein sequence ID" value="PTE14804.1"/>
    <property type="molecule type" value="Genomic_DNA"/>
</dbReference>
<dbReference type="InterPro" id="IPR018392">
    <property type="entry name" value="LysM"/>
</dbReference>
<dbReference type="SMART" id="SM00257">
    <property type="entry name" value="LysM"/>
    <property type="match status" value="1"/>
</dbReference>
<name>A0A2T4JA82_FUSBL</name>
<keyword evidence="3" id="KW-1185">Reference proteome</keyword>
<dbReference type="InterPro" id="IPR013783">
    <property type="entry name" value="Ig-like_fold"/>
</dbReference>
<protein>
    <recommendedName>
        <fullName evidence="1">LysM domain-containing protein</fullName>
    </recommendedName>
</protein>
<proteinExistence type="predicted"/>
<dbReference type="AlphaFoldDB" id="A0A2T4JA82"/>
<evidence type="ECO:0000313" key="3">
    <source>
        <dbReference type="Proteomes" id="UP000241362"/>
    </source>
</evidence>
<dbReference type="Proteomes" id="UP000241362">
    <property type="component" value="Unassembled WGS sequence"/>
</dbReference>
<accession>A0A2T4JA82</accession>
<dbReference type="Pfam" id="PF17936">
    <property type="entry name" value="Big_6"/>
    <property type="match status" value="1"/>
</dbReference>
<organism evidence="2 3">
    <name type="scientific">Fuscovulum blasticum DSM 2131</name>
    <dbReference type="NCBI Taxonomy" id="1188250"/>
    <lineage>
        <taxon>Bacteria</taxon>
        <taxon>Pseudomonadati</taxon>
        <taxon>Pseudomonadota</taxon>
        <taxon>Alphaproteobacteria</taxon>
        <taxon>Rhodobacterales</taxon>
        <taxon>Paracoccaceae</taxon>
        <taxon>Pseudogemmobacter</taxon>
    </lineage>
</organism>
<dbReference type="InterPro" id="IPR052196">
    <property type="entry name" value="Bact_Kbp"/>
</dbReference>
<dbReference type="Gene3D" id="2.60.40.10">
    <property type="entry name" value="Immunoglobulins"/>
    <property type="match status" value="1"/>
</dbReference>
<dbReference type="PROSITE" id="PS51782">
    <property type="entry name" value="LYSM"/>
    <property type="match status" value="1"/>
</dbReference>